<comment type="caution">
    <text evidence="2">The sequence shown here is derived from an EMBL/GenBank/DDBJ whole genome shotgun (WGS) entry which is preliminary data.</text>
</comment>
<dbReference type="Pfam" id="PF08924">
    <property type="entry name" value="Rv2525c_GlyHyd-like"/>
    <property type="match status" value="1"/>
</dbReference>
<evidence type="ECO:0000313" key="2">
    <source>
        <dbReference type="EMBL" id="MBC9984586.1"/>
    </source>
</evidence>
<dbReference type="EMBL" id="JAATTO010000125">
    <property type="protein sequence ID" value="MBC9984586.1"/>
    <property type="molecule type" value="Genomic_DNA"/>
</dbReference>
<dbReference type="InterPro" id="IPR047746">
    <property type="entry name" value="Dae2/Tae2-like"/>
</dbReference>
<protein>
    <submittedName>
        <fullName evidence="2">BPSL0067 family protein</fullName>
    </submittedName>
</protein>
<feature type="non-terminal residue" evidence="2">
    <location>
        <position position="1"/>
    </location>
</feature>
<proteinExistence type="predicted"/>
<dbReference type="NCBIfam" id="NF033857">
    <property type="entry name" value="BPSL0067_fam"/>
    <property type="match status" value="1"/>
</dbReference>
<organism evidence="2 3">
    <name type="scientific">Bradyrhizobium campsiandrae</name>
    <dbReference type="NCBI Taxonomy" id="1729892"/>
    <lineage>
        <taxon>Bacteria</taxon>
        <taxon>Pseudomonadati</taxon>
        <taxon>Pseudomonadota</taxon>
        <taxon>Alphaproteobacteria</taxon>
        <taxon>Hyphomicrobiales</taxon>
        <taxon>Nitrobacteraceae</taxon>
        <taxon>Bradyrhizobium</taxon>
    </lineage>
</organism>
<dbReference type="Proteomes" id="UP000639516">
    <property type="component" value="Unassembled WGS sequence"/>
</dbReference>
<evidence type="ECO:0000259" key="1">
    <source>
        <dbReference type="Pfam" id="PF08924"/>
    </source>
</evidence>
<evidence type="ECO:0000313" key="3">
    <source>
        <dbReference type="Proteomes" id="UP000639516"/>
    </source>
</evidence>
<accession>A0ABR7ULW3</accession>
<dbReference type="InterPro" id="IPR015020">
    <property type="entry name" value="Rv2525c-like_Glyco_Hydro-like"/>
</dbReference>
<name>A0ABR7ULW3_9BRAD</name>
<feature type="domain" description="Rv2525c-like glycoside hydrolase-like" evidence="1">
    <location>
        <begin position="62"/>
        <end position="215"/>
    </location>
</feature>
<sequence length="1029" mass="107248">ASLSAGGSYRWNVDAIDSAGASNFSSPLYFLTQGGGSGVSGGIDYRVPSQTGTALTGVSVSAIRSDGYQFVGEYIGNAANSGYLTQTDAQALGLPIVSIFERSPDHIGYFTVAQADADANSSASAITAASNVAHQPLGTAIYFAVDPAAEAGIYSGFGALSSTYIATIKTYFQRISDDFAAQGNPYKIGIYGPGDVLTAIKSLNLPDVAYYWVDTHWGTSFSGANIQRNQNGVQASPTPIGVSVDTDTALTSDFGQWTGGVSAPVITPHNQTASNGQQIVFTNLFSVVGSGITQYKVWFSYPEGGSPALGTLTNNGTPIALDQAVTLTSLAGLAYTGSATHGTDKIWLEAYNGAWSGGNTWTEVDITDQGAIVTAPVITPHNQTASNGQQIVFTNLFSVVGSGITQYKVWFGYPEGGFPALGTLTNNGTPIALDQAVTLTSLAGLAYTGSVTHGTDKIWLEAYNGAWSSGNTWTEVDITDQGAVVAAPVITPHNQTASNGQQIVFTNLFSVVGSGITQYKVWFSYPEGGSPALGTLTNNGTPIALDQAVTLTSLAGLAYTGSATHGTDKIWLEAYNGAWSGGNTWTEVDITDQGAVITAPVITPHNQTASNGQQILLTDLFSVVGSGITQYKVWFSYPEGGSPALGTLTNNGTPVALDQAVTLTSLAGLAYTGSATHGTDKIWLEAYNGAWSGGNTWTEADITDQGAVITAPVITPHNQTASNGQQIALTDLFQVSGSNISQYKLWFSYPEGGSPALGTLTNNGTPVALDQALTFNSLSGLVYTGGTSHGTDKIWLEAYNGTWSNNNNWTEVDINDPGAAGSLANDFSVAKSLIDAQFQNSVVSPSHLTNHASLVDQIALDLATAYGTAPSNYIIGSTSNTNGYTNGFINVPTVIGNASYEDQCVALLQALDHNVGSTGNWNPGAAVVSGGVVNQSQMPAGSPIATFTGNSYNGAHAAFFLGSGSENGQSGFFVLDQYNTGYQDNFPSSLHPTPYPDGTRLNVNSYEPTEVRFINIVTDAHAAEYHLIV</sequence>
<dbReference type="Gene3D" id="3.20.20.80">
    <property type="entry name" value="Glycosidases"/>
    <property type="match status" value="1"/>
</dbReference>
<dbReference type="RefSeq" id="WP_188149350.1">
    <property type="nucleotide sequence ID" value="NZ_JAATTO010000125.1"/>
</dbReference>
<reference evidence="2 3" key="1">
    <citation type="journal article" date="2020" name="Arch. Microbiol.">
        <title>Bradyrhizobium campsiandrae sp. nov., a nitrogen-fixing bacterial strain isolated from a native leguminous tree from the Amazon adapted to flooded conditions.</title>
        <authorList>
            <person name="Cabral Michel D."/>
            <person name="Martins da Costa E."/>
            <person name="Azarias Guimaraes A."/>
            <person name="Soares de Carvalho T."/>
            <person name="Santos de Castro Caputo P."/>
            <person name="Willems A."/>
            <person name="de Souza Moreira F.M."/>
        </authorList>
    </citation>
    <scope>NUCLEOTIDE SEQUENCE [LARGE SCALE GENOMIC DNA]</scope>
    <source>
        <strain evidence="3">INPA 384B</strain>
    </source>
</reference>
<keyword evidence="3" id="KW-1185">Reference proteome</keyword>
<gene>
    <name evidence="2" type="ORF">HA482_41150</name>
</gene>